<gene>
    <name evidence="1" type="ORF">TNCT_93961</name>
</gene>
<name>A0A8X6G1I4_TRICU</name>
<sequence length="94" mass="10838">MEMAWWYYHCTCMINNFTSIFSFLKSCFCSSLYDGLLLRSAQRTSDFYAQKGSMLHKFITGGKRLTESIVLHRAPYSGSVNVMRKGLHQRLATP</sequence>
<evidence type="ECO:0000313" key="2">
    <source>
        <dbReference type="Proteomes" id="UP000887116"/>
    </source>
</evidence>
<reference evidence="1" key="1">
    <citation type="submission" date="2020-07" db="EMBL/GenBank/DDBJ databases">
        <title>Multicomponent nature underlies the extraordinary mechanical properties of spider dragline silk.</title>
        <authorList>
            <person name="Kono N."/>
            <person name="Nakamura H."/>
            <person name="Mori M."/>
            <person name="Yoshida Y."/>
            <person name="Ohtoshi R."/>
            <person name="Malay A.D."/>
            <person name="Moran D.A.P."/>
            <person name="Tomita M."/>
            <person name="Numata K."/>
            <person name="Arakawa K."/>
        </authorList>
    </citation>
    <scope>NUCLEOTIDE SEQUENCE</scope>
</reference>
<evidence type="ECO:0000313" key="1">
    <source>
        <dbReference type="EMBL" id="GFQ92249.1"/>
    </source>
</evidence>
<protein>
    <submittedName>
        <fullName evidence="1">Uncharacterized protein</fullName>
    </submittedName>
</protein>
<organism evidence="1 2">
    <name type="scientific">Trichonephila clavata</name>
    <name type="common">Joro spider</name>
    <name type="synonym">Nephila clavata</name>
    <dbReference type="NCBI Taxonomy" id="2740835"/>
    <lineage>
        <taxon>Eukaryota</taxon>
        <taxon>Metazoa</taxon>
        <taxon>Ecdysozoa</taxon>
        <taxon>Arthropoda</taxon>
        <taxon>Chelicerata</taxon>
        <taxon>Arachnida</taxon>
        <taxon>Araneae</taxon>
        <taxon>Araneomorphae</taxon>
        <taxon>Entelegynae</taxon>
        <taxon>Araneoidea</taxon>
        <taxon>Nephilidae</taxon>
        <taxon>Trichonephila</taxon>
    </lineage>
</organism>
<proteinExistence type="predicted"/>
<comment type="caution">
    <text evidence="1">The sequence shown here is derived from an EMBL/GenBank/DDBJ whole genome shotgun (WGS) entry which is preliminary data.</text>
</comment>
<dbReference type="OrthoDB" id="6470112at2759"/>
<dbReference type="EMBL" id="BMAO01033849">
    <property type="protein sequence ID" value="GFQ92249.1"/>
    <property type="molecule type" value="Genomic_DNA"/>
</dbReference>
<keyword evidence="2" id="KW-1185">Reference proteome</keyword>
<dbReference type="AlphaFoldDB" id="A0A8X6G1I4"/>
<dbReference type="Proteomes" id="UP000887116">
    <property type="component" value="Unassembled WGS sequence"/>
</dbReference>
<accession>A0A8X6G1I4</accession>